<feature type="chain" id="PRO_5034039212" description="Hydrophobin" evidence="1">
    <location>
        <begin position="21"/>
        <end position="95"/>
    </location>
</feature>
<sequence length="95" mass="9496">MMNLKLIALCLGLHIAHSLGGPVNGASGTSLADAIEGSAEQVPASPEDAIIVIRNASTINAAVVNVALIIMGDVGVIGRGLIFILKPILSLVGGT</sequence>
<accession>A0A8H5ZGW5</accession>
<comment type="caution">
    <text evidence="2">The sequence shown here is derived from an EMBL/GenBank/DDBJ whole genome shotgun (WGS) entry which is preliminary data.</text>
</comment>
<keyword evidence="1" id="KW-0732">Signal</keyword>
<gene>
    <name evidence="2" type="ORF">GGP41_002444</name>
</gene>
<dbReference type="EMBL" id="WNKQ01000007">
    <property type="protein sequence ID" value="KAF5850223.1"/>
    <property type="molecule type" value="Genomic_DNA"/>
</dbReference>
<feature type="signal peptide" evidence="1">
    <location>
        <begin position="1"/>
        <end position="20"/>
    </location>
</feature>
<dbReference type="Proteomes" id="UP000624244">
    <property type="component" value="Unassembled WGS sequence"/>
</dbReference>
<evidence type="ECO:0008006" key="4">
    <source>
        <dbReference type="Google" id="ProtNLM"/>
    </source>
</evidence>
<evidence type="ECO:0000313" key="2">
    <source>
        <dbReference type="EMBL" id="KAF5850223.1"/>
    </source>
</evidence>
<organism evidence="2 3">
    <name type="scientific">Cochliobolus sativus</name>
    <name type="common">Common root rot and spot blotch fungus</name>
    <name type="synonym">Bipolaris sorokiniana</name>
    <dbReference type="NCBI Taxonomy" id="45130"/>
    <lineage>
        <taxon>Eukaryota</taxon>
        <taxon>Fungi</taxon>
        <taxon>Dikarya</taxon>
        <taxon>Ascomycota</taxon>
        <taxon>Pezizomycotina</taxon>
        <taxon>Dothideomycetes</taxon>
        <taxon>Pleosporomycetidae</taxon>
        <taxon>Pleosporales</taxon>
        <taxon>Pleosporineae</taxon>
        <taxon>Pleosporaceae</taxon>
        <taxon>Bipolaris</taxon>
    </lineage>
</organism>
<name>A0A8H5ZGW5_COCSA</name>
<dbReference type="AlphaFoldDB" id="A0A8H5ZGW5"/>
<proteinExistence type="predicted"/>
<evidence type="ECO:0000256" key="1">
    <source>
        <dbReference type="SAM" id="SignalP"/>
    </source>
</evidence>
<reference evidence="2" key="1">
    <citation type="submission" date="2019-11" db="EMBL/GenBank/DDBJ databases">
        <title>Bipolaris sorokiniana Genome sequencing.</title>
        <authorList>
            <person name="Wang H."/>
        </authorList>
    </citation>
    <scope>NUCLEOTIDE SEQUENCE</scope>
</reference>
<evidence type="ECO:0000313" key="3">
    <source>
        <dbReference type="Proteomes" id="UP000624244"/>
    </source>
</evidence>
<protein>
    <recommendedName>
        <fullName evidence="4">Hydrophobin</fullName>
    </recommendedName>
</protein>